<dbReference type="RefSeq" id="WP_167681062.1">
    <property type="nucleotide sequence ID" value="NZ_QHLQ01000001.1"/>
</dbReference>
<evidence type="ECO:0000313" key="2">
    <source>
        <dbReference type="EMBL" id="NIZ59400.1"/>
    </source>
</evidence>
<name>A0ABX0W553_9RHOB</name>
<feature type="domain" description="MoaB/Mog" evidence="1">
    <location>
        <begin position="178"/>
        <end position="308"/>
    </location>
</feature>
<organism evidence="2 3">
    <name type="scientific">Parasedimentitalea denitrificans</name>
    <dbReference type="NCBI Taxonomy" id="2211118"/>
    <lineage>
        <taxon>Bacteria</taxon>
        <taxon>Pseudomonadati</taxon>
        <taxon>Pseudomonadota</taxon>
        <taxon>Alphaproteobacteria</taxon>
        <taxon>Rhodobacterales</taxon>
        <taxon>Paracoccaceae</taxon>
        <taxon>Parasedimentitalea</taxon>
    </lineage>
</organism>
<evidence type="ECO:0000259" key="1">
    <source>
        <dbReference type="SMART" id="SM00852"/>
    </source>
</evidence>
<comment type="caution">
    <text evidence="2">The sequence shown here is derived from an EMBL/GenBank/DDBJ whole genome shotgun (WGS) entry which is preliminary data.</text>
</comment>
<accession>A0ABX0W553</accession>
<dbReference type="SMART" id="SM00852">
    <property type="entry name" value="MoCF_biosynth"/>
    <property type="match status" value="1"/>
</dbReference>
<dbReference type="Gene3D" id="3.40.980.10">
    <property type="entry name" value="MoaB/Mog-like domain"/>
    <property type="match status" value="1"/>
</dbReference>
<dbReference type="CDD" id="cd03522">
    <property type="entry name" value="MoeA_like"/>
    <property type="match status" value="1"/>
</dbReference>
<dbReference type="InterPro" id="IPR036425">
    <property type="entry name" value="MoaB/Mog-like_dom_sf"/>
</dbReference>
<dbReference type="Pfam" id="PF00994">
    <property type="entry name" value="MoCF_biosynth"/>
    <property type="match status" value="1"/>
</dbReference>
<evidence type="ECO:0000313" key="3">
    <source>
        <dbReference type="Proteomes" id="UP001429564"/>
    </source>
</evidence>
<dbReference type="SUPFAM" id="SSF53218">
    <property type="entry name" value="Molybdenum cofactor biosynthesis proteins"/>
    <property type="match status" value="1"/>
</dbReference>
<proteinExistence type="predicted"/>
<reference evidence="2 3" key="1">
    <citation type="submission" date="2018-05" db="EMBL/GenBank/DDBJ databases">
        <authorList>
            <person name="Zhang Y.-J."/>
        </authorList>
    </citation>
    <scope>NUCLEOTIDE SEQUENCE [LARGE SCALE GENOMIC DNA]</scope>
    <source>
        <strain evidence="2 3">CY04</strain>
    </source>
</reference>
<sequence length="341" mass="35653">MKFGLVALPKAEGAILAHSMEAGQRPYKSELTYRIAKGTALSSNHLEDLAALRVSEVTVAQLEPGDVHEDEAATLLAQSIVVDSAGQHLRISGAGAGRVNLYAAGCGVLRLDRAQIEVINAVDPMVSIATVPDYHRVDDGGMVATIKIISYAVPRRALDLVCEGAAHAMNVAPPVYSTATLIETRVTEETPSDKGRASMAGRLERMGLVLTDRVVVPHCEADIAKALSAAEGDIVLVLTGSATSDPMDVAPEALRQAGGQVTRFGMPVDPGNLLFLGDLNGKPVIGLPGCARSPALNGADWVLERVICGIEVSSSDIAAMGVGGLLKEIPTRPMPRRSTNG</sequence>
<dbReference type="EMBL" id="QHLQ01000001">
    <property type="protein sequence ID" value="NIZ59400.1"/>
    <property type="molecule type" value="Genomic_DNA"/>
</dbReference>
<protein>
    <submittedName>
        <fullName evidence="2">Molybdopterin biosynthesis protein</fullName>
    </submittedName>
</protein>
<gene>
    <name evidence="2" type="ORF">DL239_00260</name>
</gene>
<dbReference type="InterPro" id="IPR001453">
    <property type="entry name" value="MoaB/Mog_dom"/>
</dbReference>
<keyword evidence="3" id="KW-1185">Reference proteome</keyword>
<dbReference type="Proteomes" id="UP001429564">
    <property type="component" value="Unassembled WGS sequence"/>
</dbReference>